<evidence type="ECO:0000256" key="1">
    <source>
        <dbReference type="SAM" id="Phobius"/>
    </source>
</evidence>
<dbReference type="RefSeq" id="WP_184737409.1">
    <property type="nucleotide sequence ID" value="NZ_BMRW01000002.1"/>
</dbReference>
<dbReference type="Gene3D" id="1.10.510.10">
    <property type="entry name" value="Transferase(Phosphotransferase) domain 1"/>
    <property type="match status" value="1"/>
</dbReference>
<gene>
    <name evidence="3" type="ORF">FHS38_005261</name>
</gene>
<dbReference type="GO" id="GO:0004672">
    <property type="term" value="F:protein kinase activity"/>
    <property type="evidence" value="ECO:0007669"/>
    <property type="project" value="InterPro"/>
</dbReference>
<dbReference type="InterPro" id="IPR011009">
    <property type="entry name" value="Kinase-like_dom_sf"/>
</dbReference>
<sequence length="387" mass="42085">MTGRKVRLNGRPVVLLDPPLGSGLEAAVHGVEGADELVVKVYHEPDAAREHRLRRMLSLSPLAGRPVGSGQPPELAWPVGLAYTADGTFLGYGMGRYAGPEHVQLTGLFSRDQRLRRFPEKADWRFLLGVCWNLAFMTARLHHEGLVIGDFSAKNVVVDQRGFATFLDCDSIGFTDPVTGEAFPASLHTPDYAAPERLAGAPGSAHSDDFALAVLIYQLLSAGYHPFGGVPRDSEDDVQISDNITASRCFVVRPESVYLPRGVIDPTVLPPAVLELARQTFGPGMRDVTLRPSARQWLEALEQARAAGAVTTCPSRPRHTHSTHLARCPWCDRARLTGHDAFNPPSAPPAPGPDPRLDFPEFPPEWLKVIAVVSAVLLVIMLLASVR</sequence>
<accession>A0A7W7LGL0</accession>
<comment type="caution">
    <text evidence="3">The sequence shown here is derived from an EMBL/GenBank/DDBJ whole genome shotgun (WGS) entry which is preliminary data.</text>
</comment>
<name>A0A7W7LGL0_STRNE</name>
<dbReference type="AlphaFoldDB" id="A0A7W7LGL0"/>
<keyword evidence="1" id="KW-0812">Transmembrane</keyword>
<dbReference type="EMBL" id="JACHJG010000012">
    <property type="protein sequence ID" value="MBB4889186.1"/>
    <property type="molecule type" value="Genomic_DNA"/>
</dbReference>
<keyword evidence="1" id="KW-1133">Transmembrane helix</keyword>
<keyword evidence="3" id="KW-0418">Kinase</keyword>
<keyword evidence="3" id="KW-0808">Transferase</keyword>
<proteinExistence type="predicted"/>
<feature type="domain" description="Protein kinase" evidence="2">
    <location>
        <begin position="14"/>
        <end position="306"/>
    </location>
</feature>
<feature type="transmembrane region" description="Helical" evidence="1">
    <location>
        <begin position="366"/>
        <end position="386"/>
    </location>
</feature>
<evidence type="ECO:0000313" key="4">
    <source>
        <dbReference type="Proteomes" id="UP000556436"/>
    </source>
</evidence>
<keyword evidence="1" id="KW-0472">Membrane</keyword>
<dbReference type="GO" id="GO:0003677">
    <property type="term" value="F:DNA binding"/>
    <property type="evidence" value="ECO:0007669"/>
    <property type="project" value="UniProtKB-KW"/>
</dbReference>
<dbReference type="InterPro" id="IPR000719">
    <property type="entry name" value="Prot_kinase_dom"/>
</dbReference>
<reference evidence="3 4" key="1">
    <citation type="submission" date="2020-08" db="EMBL/GenBank/DDBJ databases">
        <title>Genomic Encyclopedia of Type Strains, Phase III (KMG-III): the genomes of soil and plant-associated and newly described type strains.</title>
        <authorList>
            <person name="Whitman W."/>
        </authorList>
    </citation>
    <scope>NUCLEOTIDE SEQUENCE [LARGE SCALE GENOMIC DNA]</scope>
    <source>
        <strain evidence="3 4">CECT 3265</strain>
    </source>
</reference>
<organism evidence="3 4">
    <name type="scientific">Streptomyces netropsis</name>
    <name type="common">Streptoverticillium netropsis</name>
    <dbReference type="NCBI Taxonomy" id="55404"/>
    <lineage>
        <taxon>Bacteria</taxon>
        <taxon>Bacillati</taxon>
        <taxon>Actinomycetota</taxon>
        <taxon>Actinomycetes</taxon>
        <taxon>Kitasatosporales</taxon>
        <taxon>Streptomycetaceae</taxon>
        <taxon>Streptomyces</taxon>
    </lineage>
</organism>
<evidence type="ECO:0000313" key="3">
    <source>
        <dbReference type="EMBL" id="MBB4889186.1"/>
    </source>
</evidence>
<protein>
    <submittedName>
        <fullName evidence="3">DNA-binding helix-hairpin-helix protein with protein kinase domain</fullName>
    </submittedName>
</protein>
<dbReference type="GO" id="GO:0005524">
    <property type="term" value="F:ATP binding"/>
    <property type="evidence" value="ECO:0007669"/>
    <property type="project" value="InterPro"/>
</dbReference>
<dbReference type="SUPFAM" id="SSF56112">
    <property type="entry name" value="Protein kinase-like (PK-like)"/>
    <property type="match status" value="1"/>
</dbReference>
<evidence type="ECO:0000259" key="2">
    <source>
        <dbReference type="PROSITE" id="PS50011"/>
    </source>
</evidence>
<dbReference type="PROSITE" id="PS50011">
    <property type="entry name" value="PROTEIN_KINASE_DOM"/>
    <property type="match status" value="1"/>
</dbReference>
<keyword evidence="3" id="KW-0238">DNA-binding</keyword>
<dbReference type="Proteomes" id="UP000556436">
    <property type="component" value="Unassembled WGS sequence"/>
</dbReference>
<keyword evidence="4" id="KW-1185">Reference proteome</keyword>